<dbReference type="Gene3D" id="2.60.40.200">
    <property type="entry name" value="Superoxide dismutase, copper/zinc binding domain"/>
    <property type="match status" value="1"/>
</dbReference>
<dbReference type="Proteomes" id="UP000261500">
    <property type="component" value="Unplaced"/>
</dbReference>
<proteinExistence type="predicted"/>
<dbReference type="InterPro" id="IPR053257">
    <property type="entry name" value="Cu-only_SOD"/>
</dbReference>
<evidence type="ECO:0000313" key="2">
    <source>
        <dbReference type="Ensembl" id="ENSPLAP00000008374.1"/>
    </source>
</evidence>
<reference evidence="2" key="1">
    <citation type="submission" date="2025-08" db="UniProtKB">
        <authorList>
            <consortium name="Ensembl"/>
        </authorList>
    </citation>
    <scope>IDENTIFICATION</scope>
</reference>
<name>A0A3B3U6Z4_9TELE</name>
<reference evidence="2" key="2">
    <citation type="submission" date="2025-09" db="UniProtKB">
        <authorList>
            <consortium name="Ensembl"/>
        </authorList>
    </citation>
    <scope>IDENTIFICATION</scope>
</reference>
<sequence length="171" mass="18289">MILIACANVTEVRVPTARLGTWFGPGSSSGQVRFSQAAPQGPTEITVSLKNLQSLAGGYHVHILPIIVGSSDPCSNANILGHFNPLAWNTSSSPSPGVGTVDQYEIGDISGKFGMLTGQNNFDAMYMDPNMPLTGPYSIMGRSVVVHYTNGSRSSLKIKVNFKHKKSTFML</sequence>
<evidence type="ECO:0000259" key="1">
    <source>
        <dbReference type="Pfam" id="PF00080"/>
    </source>
</evidence>
<protein>
    <recommendedName>
        <fullName evidence="1">Superoxide dismutase copper/zinc binding domain-containing protein</fullName>
    </recommendedName>
</protein>
<dbReference type="InterPro" id="IPR036423">
    <property type="entry name" value="SOD-like_Cu/Zn_dom_sf"/>
</dbReference>
<dbReference type="SUPFAM" id="SSF49329">
    <property type="entry name" value="Cu,Zn superoxide dismutase-like"/>
    <property type="match status" value="1"/>
</dbReference>
<evidence type="ECO:0000313" key="3">
    <source>
        <dbReference type="Proteomes" id="UP000261500"/>
    </source>
</evidence>
<dbReference type="GO" id="GO:0006801">
    <property type="term" value="P:superoxide metabolic process"/>
    <property type="evidence" value="ECO:0007669"/>
    <property type="project" value="InterPro"/>
</dbReference>
<accession>A0A3B3U6Z4</accession>
<dbReference type="GO" id="GO:0046872">
    <property type="term" value="F:metal ion binding"/>
    <property type="evidence" value="ECO:0007669"/>
    <property type="project" value="InterPro"/>
</dbReference>
<feature type="domain" description="Superoxide dismutase copper/zinc binding" evidence="1">
    <location>
        <begin position="29"/>
        <end position="149"/>
    </location>
</feature>
<dbReference type="PANTHER" id="PTHR20910:SF1">
    <property type="entry name" value="SUPEROXIDE DISMUTASE COPPER_ZINC BINDING DOMAIN-CONTAINING PROTEIN"/>
    <property type="match status" value="1"/>
</dbReference>
<organism evidence="2 3">
    <name type="scientific">Poecilia latipinna</name>
    <name type="common">sailfin molly</name>
    <dbReference type="NCBI Taxonomy" id="48699"/>
    <lineage>
        <taxon>Eukaryota</taxon>
        <taxon>Metazoa</taxon>
        <taxon>Chordata</taxon>
        <taxon>Craniata</taxon>
        <taxon>Vertebrata</taxon>
        <taxon>Euteleostomi</taxon>
        <taxon>Actinopterygii</taxon>
        <taxon>Neopterygii</taxon>
        <taxon>Teleostei</taxon>
        <taxon>Neoteleostei</taxon>
        <taxon>Acanthomorphata</taxon>
        <taxon>Ovalentaria</taxon>
        <taxon>Atherinomorphae</taxon>
        <taxon>Cyprinodontiformes</taxon>
        <taxon>Poeciliidae</taxon>
        <taxon>Poeciliinae</taxon>
        <taxon>Poecilia</taxon>
    </lineage>
</organism>
<dbReference type="Ensembl" id="ENSPLAT00000002989.1">
    <property type="protein sequence ID" value="ENSPLAP00000008374.1"/>
    <property type="gene ID" value="ENSPLAG00000011001.1"/>
</dbReference>
<keyword evidence="3" id="KW-1185">Reference proteome</keyword>
<dbReference type="AlphaFoldDB" id="A0A3B3U6Z4"/>
<dbReference type="PANTHER" id="PTHR20910">
    <property type="entry name" value="AGAP001623-PA"/>
    <property type="match status" value="1"/>
</dbReference>
<dbReference type="GeneTree" id="ENSGT00530000064791"/>
<dbReference type="Pfam" id="PF00080">
    <property type="entry name" value="Sod_Cu"/>
    <property type="match status" value="1"/>
</dbReference>
<dbReference type="InterPro" id="IPR001424">
    <property type="entry name" value="SOD_Cu_Zn_dom"/>
</dbReference>